<evidence type="ECO:0000313" key="2">
    <source>
        <dbReference type="EMBL" id="ROT37231.1"/>
    </source>
</evidence>
<dbReference type="Proteomes" id="UP000272025">
    <property type="component" value="Unassembled WGS sequence"/>
</dbReference>
<gene>
    <name evidence="2" type="ORF">SODALDRAFT_192154</name>
</gene>
<evidence type="ECO:0000256" key="1">
    <source>
        <dbReference type="SAM" id="MobiDB-lite"/>
    </source>
</evidence>
<protein>
    <submittedName>
        <fullName evidence="2">Uncharacterized protein</fullName>
    </submittedName>
</protein>
<sequence length="280" mass="31285">MRRIRSFYKKSLNFVRGVRTAHRRRGESNESPLGPLQSNPTMVGDKSDVTDVEWPLVSPSMIYNVSYLFNEGPPSHPSSPAAVPVPVVCDDNKAGLPFDDLRRVKQWRKLTGYGVNDEHDEVRIRSVRIQGPTRKLYCRALPGNSAGTLFGTCDRCDAVGGCRDREHGVSRVAVERKLDCLRVSQEPPGDRLDDDTRQGDAGSEESKKGKGKKSMVPCRLGVRMTRILAPPRPTSQTPQLQDLVGLEGRLQWHNLPDQKSEVLTPGLEEVMAYVEKKGRR</sequence>
<dbReference type="AlphaFoldDB" id="A0A3N2PRT7"/>
<organism evidence="2 3">
    <name type="scientific">Sodiomyces alkalinus (strain CBS 110278 / VKM F-3762 / F11)</name>
    <name type="common">Alkaliphilic filamentous fungus</name>
    <dbReference type="NCBI Taxonomy" id="1314773"/>
    <lineage>
        <taxon>Eukaryota</taxon>
        <taxon>Fungi</taxon>
        <taxon>Dikarya</taxon>
        <taxon>Ascomycota</taxon>
        <taxon>Pezizomycotina</taxon>
        <taxon>Sordariomycetes</taxon>
        <taxon>Hypocreomycetidae</taxon>
        <taxon>Glomerellales</taxon>
        <taxon>Plectosphaerellaceae</taxon>
        <taxon>Sodiomyces</taxon>
    </lineage>
</organism>
<dbReference type="RefSeq" id="XP_028465037.1">
    <property type="nucleotide sequence ID" value="XM_028607136.1"/>
</dbReference>
<feature type="compositionally biased region" description="Basic and acidic residues" evidence="1">
    <location>
        <begin position="188"/>
        <end position="208"/>
    </location>
</feature>
<name>A0A3N2PRT7_SODAK</name>
<proteinExistence type="predicted"/>
<dbReference type="EMBL" id="ML119057">
    <property type="protein sequence ID" value="ROT37231.1"/>
    <property type="molecule type" value="Genomic_DNA"/>
</dbReference>
<reference evidence="2 3" key="1">
    <citation type="journal article" date="2018" name="Mol. Ecol.">
        <title>The obligate alkalophilic soda-lake fungus Sodiomyces alkalinus has shifted to a protein diet.</title>
        <authorList>
            <person name="Grum-Grzhimaylo A.A."/>
            <person name="Falkoski D.L."/>
            <person name="van den Heuvel J."/>
            <person name="Valero-Jimenez C.A."/>
            <person name="Min B."/>
            <person name="Choi I.G."/>
            <person name="Lipzen A."/>
            <person name="Daum C.G."/>
            <person name="Aanen D.K."/>
            <person name="Tsang A."/>
            <person name="Henrissat B."/>
            <person name="Bilanenko E.N."/>
            <person name="de Vries R.P."/>
            <person name="van Kan J.A.L."/>
            <person name="Grigoriev I.V."/>
            <person name="Debets A.J.M."/>
        </authorList>
    </citation>
    <scope>NUCLEOTIDE SEQUENCE [LARGE SCALE GENOMIC DNA]</scope>
    <source>
        <strain evidence="2 3">F11</strain>
    </source>
</reference>
<feature type="region of interest" description="Disordered" evidence="1">
    <location>
        <begin position="19"/>
        <end position="44"/>
    </location>
</feature>
<dbReference type="GeneID" id="39575614"/>
<accession>A0A3N2PRT7</accession>
<feature type="region of interest" description="Disordered" evidence="1">
    <location>
        <begin position="184"/>
        <end position="215"/>
    </location>
</feature>
<keyword evidence="3" id="KW-1185">Reference proteome</keyword>
<evidence type="ECO:0000313" key="3">
    <source>
        <dbReference type="Proteomes" id="UP000272025"/>
    </source>
</evidence>